<evidence type="ECO:0000313" key="1">
    <source>
        <dbReference type="EMBL" id="KAF9589600.1"/>
    </source>
</evidence>
<gene>
    <name evidence="1" type="ORF">IFM89_025883</name>
</gene>
<dbReference type="AlphaFoldDB" id="A0A835LCM7"/>
<proteinExistence type="predicted"/>
<name>A0A835LCM7_9MAGN</name>
<protein>
    <submittedName>
        <fullName evidence="1">Uncharacterized protein</fullName>
    </submittedName>
</protein>
<dbReference type="EMBL" id="JADFTS010000009">
    <property type="protein sequence ID" value="KAF9589600.1"/>
    <property type="molecule type" value="Genomic_DNA"/>
</dbReference>
<comment type="caution">
    <text evidence="1">The sequence shown here is derived from an EMBL/GenBank/DDBJ whole genome shotgun (WGS) entry which is preliminary data.</text>
</comment>
<organism evidence="1 2">
    <name type="scientific">Coptis chinensis</name>
    <dbReference type="NCBI Taxonomy" id="261450"/>
    <lineage>
        <taxon>Eukaryota</taxon>
        <taxon>Viridiplantae</taxon>
        <taxon>Streptophyta</taxon>
        <taxon>Embryophyta</taxon>
        <taxon>Tracheophyta</taxon>
        <taxon>Spermatophyta</taxon>
        <taxon>Magnoliopsida</taxon>
        <taxon>Ranunculales</taxon>
        <taxon>Ranunculaceae</taxon>
        <taxon>Coptidoideae</taxon>
        <taxon>Coptis</taxon>
    </lineage>
</organism>
<dbReference type="Proteomes" id="UP000631114">
    <property type="component" value="Unassembled WGS sequence"/>
</dbReference>
<reference evidence="1 2" key="1">
    <citation type="submission" date="2020-10" db="EMBL/GenBank/DDBJ databases">
        <title>The Coptis chinensis genome and diversification of protoberbering-type alkaloids.</title>
        <authorList>
            <person name="Wang B."/>
            <person name="Shu S."/>
            <person name="Song C."/>
            <person name="Liu Y."/>
        </authorList>
    </citation>
    <scope>NUCLEOTIDE SEQUENCE [LARGE SCALE GENOMIC DNA]</scope>
    <source>
        <strain evidence="1">HL-2020</strain>
        <tissue evidence="1">Leaf</tissue>
    </source>
</reference>
<sequence length="83" mass="9553">MRRVLWIGNCTPWQSKELLILLNFKTNCFALDPLELQNKTAKQVRNIVVADTATLLIFSLQVRVMSELVLSQTLAQRFSFSLK</sequence>
<evidence type="ECO:0000313" key="2">
    <source>
        <dbReference type="Proteomes" id="UP000631114"/>
    </source>
</evidence>
<accession>A0A835LCM7</accession>
<keyword evidence="2" id="KW-1185">Reference proteome</keyword>